<dbReference type="KEGG" id="vie:OL234_04600"/>
<proteinExistence type="predicted"/>
<name>A0AAF0CWM7_9ENTE</name>
<feature type="transmembrane region" description="Helical" evidence="5">
    <location>
        <begin position="272"/>
        <end position="291"/>
    </location>
</feature>
<dbReference type="Pfam" id="PF02361">
    <property type="entry name" value="CbiQ"/>
    <property type="match status" value="1"/>
</dbReference>
<dbReference type="Proteomes" id="UP001179647">
    <property type="component" value="Chromosome"/>
</dbReference>
<reference evidence="6" key="1">
    <citation type="submission" date="2022-10" db="EMBL/GenBank/DDBJ databases">
        <title>Vagococcus sp. isolated from poultry meat.</title>
        <authorList>
            <person name="Johansson P."/>
            <person name="Bjorkroth J."/>
        </authorList>
    </citation>
    <scope>NUCLEOTIDE SEQUENCE</scope>
    <source>
        <strain evidence="6">STAA11</strain>
    </source>
</reference>
<accession>A0AAF0CWM7</accession>
<feature type="transmembrane region" description="Helical" evidence="5">
    <location>
        <begin position="35"/>
        <end position="52"/>
    </location>
</feature>
<feature type="transmembrane region" description="Helical" evidence="5">
    <location>
        <begin position="235"/>
        <end position="252"/>
    </location>
</feature>
<evidence type="ECO:0000313" key="6">
    <source>
        <dbReference type="EMBL" id="WEG74181.1"/>
    </source>
</evidence>
<feature type="transmembrane region" description="Helical" evidence="5">
    <location>
        <begin position="102"/>
        <end position="124"/>
    </location>
</feature>
<comment type="subcellular location">
    <subcellularLocation>
        <location evidence="1">Membrane</location>
        <topology evidence="1">Multi-pass membrane protein</topology>
    </subcellularLocation>
</comment>
<dbReference type="GO" id="GO:0005886">
    <property type="term" value="C:plasma membrane"/>
    <property type="evidence" value="ECO:0007669"/>
    <property type="project" value="UniProtKB-ARBA"/>
</dbReference>
<evidence type="ECO:0000256" key="4">
    <source>
        <dbReference type="ARBA" id="ARBA00023136"/>
    </source>
</evidence>
<gene>
    <name evidence="6" type="ORF">OL234_04600</name>
</gene>
<dbReference type="CDD" id="cd16914">
    <property type="entry name" value="EcfT"/>
    <property type="match status" value="1"/>
</dbReference>
<organism evidence="6 7">
    <name type="scientific">Vagococcus intermedius</name>
    <dbReference type="NCBI Taxonomy" id="2991418"/>
    <lineage>
        <taxon>Bacteria</taxon>
        <taxon>Bacillati</taxon>
        <taxon>Bacillota</taxon>
        <taxon>Bacilli</taxon>
        <taxon>Lactobacillales</taxon>
        <taxon>Enterococcaceae</taxon>
        <taxon>Vagococcus</taxon>
    </lineage>
</organism>
<evidence type="ECO:0000313" key="7">
    <source>
        <dbReference type="Proteomes" id="UP001179647"/>
    </source>
</evidence>
<keyword evidence="4 5" id="KW-0472">Membrane</keyword>
<evidence type="ECO:0000256" key="2">
    <source>
        <dbReference type="ARBA" id="ARBA00022692"/>
    </source>
</evidence>
<keyword evidence="3 5" id="KW-1133">Transmembrane helix</keyword>
<dbReference type="InterPro" id="IPR003339">
    <property type="entry name" value="ABC/ECF_trnsptr_transmembrane"/>
</dbReference>
<evidence type="ECO:0000256" key="5">
    <source>
        <dbReference type="SAM" id="Phobius"/>
    </source>
</evidence>
<dbReference type="RefSeq" id="WP_275469980.1">
    <property type="nucleotide sequence ID" value="NZ_CP110232.1"/>
</dbReference>
<protein>
    <submittedName>
        <fullName evidence="6">Energy-coupling factor transporter transmembrane protein EcfT</fullName>
    </submittedName>
</protein>
<evidence type="ECO:0000256" key="3">
    <source>
        <dbReference type="ARBA" id="ARBA00022989"/>
    </source>
</evidence>
<keyword evidence="7" id="KW-1185">Reference proteome</keyword>
<sequence length="306" mass="35307">MRFINQNVLATYHPVICLLYYVIVLTTTMFTTNPIVRGISLFGALVACLLTIDRNRLVKNIRLAIGVCLVSAISNFLLVHSGKTELFNWSVELFGKVFNYSFTWEALFYGFSFGIMMAAVLLWFQTINEVLSSDKIVFLFGRWAPKIALVISMVMRFIPLFQKQLLTIQSAQKGLGVTVTDNKKQQMLHGKDTFNSLLSWALENAIDTSDSMNARGFGLKNRTNFTIYQFRRRDIWFLSLVIGLMMATLYFINNQTFSFYYYPRLRQMVEPIEGAIGYLTISLLMLVPLLVELKERVKWHYLKSKI</sequence>
<keyword evidence="2 5" id="KW-0812">Transmembrane</keyword>
<evidence type="ECO:0000256" key="1">
    <source>
        <dbReference type="ARBA" id="ARBA00004141"/>
    </source>
</evidence>
<dbReference type="AlphaFoldDB" id="A0AAF0CWM7"/>
<dbReference type="EMBL" id="CP110232">
    <property type="protein sequence ID" value="WEG74181.1"/>
    <property type="molecule type" value="Genomic_DNA"/>
</dbReference>
<feature type="transmembrane region" description="Helical" evidence="5">
    <location>
        <begin position="12"/>
        <end position="29"/>
    </location>
</feature>
<feature type="transmembrane region" description="Helical" evidence="5">
    <location>
        <begin position="64"/>
        <end position="82"/>
    </location>
</feature>